<feature type="region of interest" description="Disordered" evidence="8">
    <location>
        <begin position="38"/>
        <end position="59"/>
    </location>
</feature>
<keyword evidence="5" id="KW-0372">Hormone</keyword>
<evidence type="ECO:0000256" key="4">
    <source>
        <dbReference type="ARBA" id="ARBA00022685"/>
    </source>
</evidence>
<accession>A0A061IDW2</accession>
<evidence type="ECO:0000256" key="2">
    <source>
        <dbReference type="ARBA" id="ARBA00009034"/>
    </source>
</evidence>
<sequence length="178" mass="20432">MENRPRKLCGKHLLSQIIKLCGQTDWTQFEIDEQTSLGHIPHQSSHPPKTLKPEQIPSSSAWRKFTHPVPASTSQEKVINTWEGQPVPDYQFENTNVVPENTRKFSSHDANPYPGVVKLQKKSTDKINTHSSLFGRKHPQREQRGFSDKCCLKGCTKEELAVACLPYVDFKTNNKRHW</sequence>
<feature type="compositionally biased region" description="Polar residues" evidence="8">
    <location>
        <begin position="38"/>
        <end position="47"/>
    </location>
</feature>
<dbReference type="InterPro" id="IPR016179">
    <property type="entry name" value="Insulin-like"/>
</dbReference>
<dbReference type="Gene3D" id="1.10.100.10">
    <property type="entry name" value="Insulin-like"/>
    <property type="match status" value="1"/>
</dbReference>
<evidence type="ECO:0000256" key="7">
    <source>
        <dbReference type="RuleBase" id="RU000406"/>
    </source>
</evidence>
<dbReference type="CDD" id="cd04365">
    <property type="entry name" value="IlGF_relaxin_like"/>
    <property type="match status" value="1"/>
</dbReference>
<dbReference type="Proteomes" id="UP000694386">
    <property type="component" value="Unplaced"/>
</dbReference>
<dbReference type="Ensembl" id="ENSCGRT00001026232.1">
    <property type="protein sequence ID" value="ENSCGRP00001021988.1"/>
    <property type="gene ID" value="ENSCGRG00001020673.1"/>
</dbReference>
<dbReference type="InterPro" id="IPR022353">
    <property type="entry name" value="Insulin_CS"/>
</dbReference>
<dbReference type="PANTHER" id="PTHR12004">
    <property type="entry name" value="RELAXIN"/>
    <property type="match status" value="1"/>
</dbReference>
<dbReference type="SUPFAM" id="SSF56994">
    <property type="entry name" value="Insulin-like"/>
    <property type="match status" value="1"/>
</dbReference>
<dbReference type="PANTHER" id="PTHR12004:SF1">
    <property type="entry name" value="INSULIN-LIKE PEPTIDE INSL6"/>
    <property type="match status" value="1"/>
</dbReference>
<dbReference type="Pfam" id="PF00049">
    <property type="entry name" value="Insulin"/>
    <property type="match status" value="1"/>
</dbReference>
<reference evidence="10" key="2">
    <citation type="submission" date="2013-03" db="EMBL/GenBank/DDBJ databases">
        <title>Chinese hamster genome sequenced from sorted chromosomes.</title>
        <authorList>
            <person name="Brinkrolf K."/>
            <person name="Rupp O."/>
            <person name="Laux H."/>
            <person name="Kollin F."/>
            <person name="Ernst W."/>
            <person name="Linke B."/>
            <person name="Kofler R."/>
            <person name="Romand S."/>
            <person name="Hesse F."/>
            <person name="Budach W.E."/>
            <person name="Galosy S."/>
            <person name="Muller D."/>
            <person name="Noll T."/>
            <person name="Wienberg J."/>
            <person name="Jostock T."/>
            <person name="Leonard M."/>
            <person name="Grillari J."/>
            <person name="Tauch A."/>
            <person name="Goesmann A."/>
            <person name="Helk B."/>
            <person name="Mott J.E."/>
            <person name="Puehler A."/>
            <person name="Borth N."/>
        </authorList>
    </citation>
    <scope>NUCLEOTIDE SEQUENCE</scope>
    <source>
        <strain evidence="10">17A/GY</strain>
    </source>
</reference>
<evidence type="ECO:0000313" key="11">
    <source>
        <dbReference type="Ensembl" id="ENSCGRP00001021988.1"/>
    </source>
</evidence>
<evidence type="ECO:0000313" key="12">
    <source>
        <dbReference type="Proteomes" id="UP000030759"/>
    </source>
</evidence>
<comment type="similarity">
    <text evidence="2 7">Belongs to the insulin family.</text>
</comment>
<dbReference type="AlphaFoldDB" id="A0A061IDW2"/>
<dbReference type="OMA" id="SIACFPY"/>
<gene>
    <name evidence="10" type="ORF">H671_3g9371</name>
</gene>
<organism evidence="10 12">
    <name type="scientific">Cricetulus griseus</name>
    <name type="common">Chinese hamster</name>
    <name type="synonym">Cricetulus barabensis griseus</name>
    <dbReference type="NCBI Taxonomy" id="10029"/>
    <lineage>
        <taxon>Eukaryota</taxon>
        <taxon>Metazoa</taxon>
        <taxon>Chordata</taxon>
        <taxon>Craniata</taxon>
        <taxon>Vertebrata</taxon>
        <taxon>Euteleostomi</taxon>
        <taxon>Mammalia</taxon>
        <taxon>Eutheria</taxon>
        <taxon>Euarchontoglires</taxon>
        <taxon>Glires</taxon>
        <taxon>Rodentia</taxon>
        <taxon>Myomorpha</taxon>
        <taxon>Muroidea</taxon>
        <taxon>Cricetidae</taxon>
        <taxon>Cricetinae</taxon>
        <taxon>Cricetulus</taxon>
    </lineage>
</organism>
<dbReference type="GO" id="GO:0005576">
    <property type="term" value="C:extracellular region"/>
    <property type="evidence" value="ECO:0007669"/>
    <property type="project" value="UniProtKB-SubCell"/>
</dbReference>
<evidence type="ECO:0000256" key="6">
    <source>
        <dbReference type="ARBA" id="ARBA00023157"/>
    </source>
</evidence>
<name>A0A061IDW2_CRIGR</name>
<dbReference type="Proteomes" id="UP000030759">
    <property type="component" value="Unassembled WGS sequence"/>
</dbReference>
<dbReference type="SMART" id="SM00078">
    <property type="entry name" value="IlGF"/>
    <property type="match status" value="1"/>
</dbReference>
<comment type="subcellular location">
    <subcellularLocation>
        <location evidence="1 7">Secreted</location>
    </subcellularLocation>
</comment>
<keyword evidence="3 7" id="KW-0964">Secreted</keyword>
<reference evidence="12" key="1">
    <citation type="journal article" date="2013" name="Nat. Biotechnol.">
        <title>Chinese hamster genome sequenced from sorted chromosomes.</title>
        <authorList>
            <person name="Brinkrolf K."/>
            <person name="Rupp O."/>
            <person name="Laux H."/>
            <person name="Kollin F."/>
            <person name="Ernst W."/>
            <person name="Linke B."/>
            <person name="Kofler R."/>
            <person name="Romand S."/>
            <person name="Hesse F."/>
            <person name="Budach W.E."/>
            <person name="Galosy S."/>
            <person name="Muller D."/>
            <person name="Noll T."/>
            <person name="Wienberg J."/>
            <person name="Jostock T."/>
            <person name="Leonard M."/>
            <person name="Grillari J."/>
            <person name="Tauch A."/>
            <person name="Goesmann A."/>
            <person name="Helk B."/>
            <person name="Mott J.E."/>
            <person name="Puhler A."/>
            <person name="Borth N."/>
        </authorList>
    </citation>
    <scope>NUCLEOTIDE SEQUENCE [LARGE SCALE GENOMIC DNA]</scope>
    <source>
        <strain evidence="12">17A/GY</strain>
    </source>
</reference>
<evidence type="ECO:0000313" key="10">
    <source>
        <dbReference type="EMBL" id="ERE79746.1"/>
    </source>
</evidence>
<proteinExistence type="inferred from homology"/>
<keyword evidence="6" id="KW-1015">Disulfide bond</keyword>
<evidence type="ECO:0000256" key="5">
    <source>
        <dbReference type="ARBA" id="ARBA00022702"/>
    </source>
</evidence>
<evidence type="ECO:0000256" key="3">
    <source>
        <dbReference type="ARBA" id="ARBA00022525"/>
    </source>
</evidence>
<dbReference type="PRINTS" id="PR00276">
    <property type="entry name" value="INSULINFAMLY"/>
</dbReference>
<dbReference type="EMBL" id="KE671918">
    <property type="protein sequence ID" value="ERE79746.1"/>
    <property type="molecule type" value="Genomic_DNA"/>
</dbReference>
<evidence type="ECO:0000259" key="9">
    <source>
        <dbReference type="SMART" id="SM00078"/>
    </source>
</evidence>
<dbReference type="InterPro" id="IPR022352">
    <property type="entry name" value="Ins/IGF/rlx"/>
</dbReference>
<dbReference type="GO" id="GO:0005179">
    <property type="term" value="F:hormone activity"/>
    <property type="evidence" value="ECO:0007669"/>
    <property type="project" value="UniProtKB-KW"/>
</dbReference>
<dbReference type="InterPro" id="IPR036438">
    <property type="entry name" value="Insulin-like_sf"/>
</dbReference>
<evidence type="ECO:0000256" key="1">
    <source>
        <dbReference type="ARBA" id="ARBA00004613"/>
    </source>
</evidence>
<reference evidence="11" key="3">
    <citation type="submission" date="2025-05" db="UniProtKB">
        <authorList>
            <consortium name="Ensembl"/>
        </authorList>
    </citation>
    <scope>IDENTIFICATION</scope>
</reference>
<keyword evidence="4" id="KW-0165">Cleavage on pair of basic residues</keyword>
<protein>
    <submittedName>
        <fullName evidence="11">Insulin-like 6</fullName>
    </submittedName>
    <submittedName>
        <fullName evidence="10">Insulin-like peptide INSL6-like protein</fullName>
    </submittedName>
</protein>
<evidence type="ECO:0000256" key="8">
    <source>
        <dbReference type="SAM" id="MobiDB-lite"/>
    </source>
</evidence>
<dbReference type="InterPro" id="IPR051042">
    <property type="entry name" value="Repro_Hormone_Insulin-like"/>
</dbReference>
<dbReference type="PROSITE" id="PS00262">
    <property type="entry name" value="INSULIN"/>
    <property type="match status" value="1"/>
</dbReference>
<feature type="domain" description="Insulin-like" evidence="9">
    <location>
        <begin position="6"/>
        <end position="164"/>
    </location>
</feature>